<sequence>MLDPSMPPPARLFQMINASFITQAVVVAAKLNIADRVKEGPAPVEALAEATGAHAPSLYRVLRALASIGVFSETEPGRFGLTPVGDCLRSDAPGSLRAYALMTGDAWCQHVMIDLMGCVETGKPATARLYGLDNIFQYFEAAPEAAANFNAAMSSFARQIHAAAVAAYDFSGVRRLVDVGGGHGALLASILSRHPEMRGVLFDLPRVVRDAHASLERAGVAERCEVTGGDFFRSVPEGADAYILSSIVHDWSDEDSLVLLRNVRRAIADGGRVLLVESVIQPGNAPDLGKLLDLAMMLAGGGRERTEAEFRELLAAAGFRLSRVLPTAGATSVLEAVPA</sequence>
<dbReference type="Gene3D" id="3.40.50.150">
    <property type="entry name" value="Vaccinia Virus protein VP39"/>
    <property type="match status" value="1"/>
</dbReference>
<dbReference type="SUPFAM" id="SSF53335">
    <property type="entry name" value="S-adenosyl-L-methionine-dependent methyltransferases"/>
    <property type="match status" value="1"/>
</dbReference>
<dbReference type="GO" id="GO:0008171">
    <property type="term" value="F:O-methyltransferase activity"/>
    <property type="evidence" value="ECO:0007669"/>
    <property type="project" value="InterPro"/>
</dbReference>
<dbReference type="Gene3D" id="1.10.10.10">
    <property type="entry name" value="Winged helix-like DNA-binding domain superfamily/Winged helix DNA-binding domain"/>
    <property type="match status" value="1"/>
</dbReference>
<gene>
    <name evidence="7" type="ORF">BE08_01485</name>
</gene>
<dbReference type="PANTHER" id="PTHR43712">
    <property type="entry name" value="PUTATIVE (AFU_ORTHOLOGUE AFUA_4G14580)-RELATED"/>
    <property type="match status" value="1"/>
</dbReference>
<proteinExistence type="predicted"/>
<comment type="caution">
    <text evidence="7">The sequence shown here is derived from an EMBL/GenBank/DDBJ whole genome shotgun (WGS) entry which is preliminary data.</text>
</comment>
<dbReference type="InterPro" id="IPR036388">
    <property type="entry name" value="WH-like_DNA-bd_sf"/>
</dbReference>
<feature type="domain" description="O-methyltransferase C-terminal" evidence="5">
    <location>
        <begin position="118"/>
        <end position="320"/>
    </location>
</feature>
<dbReference type="EMBL" id="JELY01001233">
    <property type="protein sequence ID" value="KYF56470.1"/>
    <property type="molecule type" value="Genomic_DNA"/>
</dbReference>
<evidence type="ECO:0000313" key="7">
    <source>
        <dbReference type="EMBL" id="KYF56470.1"/>
    </source>
</evidence>
<accession>A0A150PLF9</accession>
<keyword evidence="3" id="KW-0949">S-adenosyl-L-methionine</keyword>
<dbReference type="PROSITE" id="PS51683">
    <property type="entry name" value="SAM_OMT_II"/>
    <property type="match status" value="1"/>
</dbReference>
<organism evidence="7 8">
    <name type="scientific">Sorangium cellulosum</name>
    <name type="common">Polyangium cellulosum</name>
    <dbReference type="NCBI Taxonomy" id="56"/>
    <lineage>
        <taxon>Bacteria</taxon>
        <taxon>Pseudomonadati</taxon>
        <taxon>Myxococcota</taxon>
        <taxon>Polyangia</taxon>
        <taxon>Polyangiales</taxon>
        <taxon>Polyangiaceae</taxon>
        <taxon>Sorangium</taxon>
    </lineage>
</organism>
<dbReference type="PANTHER" id="PTHR43712:SF2">
    <property type="entry name" value="O-METHYLTRANSFERASE CICE"/>
    <property type="match status" value="1"/>
</dbReference>
<dbReference type="CDD" id="cd02440">
    <property type="entry name" value="AdoMet_MTases"/>
    <property type="match status" value="1"/>
</dbReference>
<evidence type="ECO:0000259" key="6">
    <source>
        <dbReference type="Pfam" id="PF08100"/>
    </source>
</evidence>
<dbReference type="PIRSF" id="PIRSF005739">
    <property type="entry name" value="O-mtase"/>
    <property type="match status" value="1"/>
</dbReference>
<feature type="active site" description="Proton acceptor" evidence="4">
    <location>
        <position position="249"/>
    </location>
</feature>
<evidence type="ECO:0000259" key="5">
    <source>
        <dbReference type="Pfam" id="PF00891"/>
    </source>
</evidence>
<dbReference type="GO" id="GO:0046983">
    <property type="term" value="F:protein dimerization activity"/>
    <property type="evidence" value="ECO:0007669"/>
    <property type="project" value="InterPro"/>
</dbReference>
<keyword evidence="2" id="KW-0808">Transferase</keyword>
<dbReference type="InterPro" id="IPR029063">
    <property type="entry name" value="SAM-dependent_MTases_sf"/>
</dbReference>
<feature type="domain" description="O-methyltransferase dimerisation" evidence="6">
    <location>
        <begin position="14"/>
        <end position="88"/>
    </location>
</feature>
<dbReference type="GO" id="GO:0032259">
    <property type="term" value="P:methylation"/>
    <property type="evidence" value="ECO:0007669"/>
    <property type="project" value="UniProtKB-KW"/>
</dbReference>
<dbReference type="SUPFAM" id="SSF46785">
    <property type="entry name" value="Winged helix' DNA-binding domain"/>
    <property type="match status" value="1"/>
</dbReference>
<dbReference type="InterPro" id="IPR036390">
    <property type="entry name" value="WH_DNA-bd_sf"/>
</dbReference>
<dbReference type="InterPro" id="IPR016461">
    <property type="entry name" value="COMT-like"/>
</dbReference>
<protein>
    <submittedName>
        <fullName evidence="7">Uncharacterized protein</fullName>
    </submittedName>
</protein>
<dbReference type="InterPro" id="IPR012967">
    <property type="entry name" value="COMT_dimerisation"/>
</dbReference>
<evidence type="ECO:0000313" key="8">
    <source>
        <dbReference type="Proteomes" id="UP000075420"/>
    </source>
</evidence>
<dbReference type="Pfam" id="PF00891">
    <property type="entry name" value="Methyltransf_2"/>
    <property type="match status" value="1"/>
</dbReference>
<evidence type="ECO:0000256" key="2">
    <source>
        <dbReference type="ARBA" id="ARBA00022679"/>
    </source>
</evidence>
<reference evidence="7 8" key="1">
    <citation type="submission" date="2014-02" db="EMBL/GenBank/DDBJ databases">
        <title>The small core and large imbalanced accessory genome model reveals a collaborative survival strategy of Sorangium cellulosum strains in nature.</title>
        <authorList>
            <person name="Han K."/>
            <person name="Peng R."/>
            <person name="Blom J."/>
            <person name="Li Y.-Z."/>
        </authorList>
    </citation>
    <scope>NUCLEOTIDE SEQUENCE [LARGE SCALE GENOMIC DNA]</scope>
    <source>
        <strain evidence="7 8">So0157-25</strain>
    </source>
</reference>
<dbReference type="Gene3D" id="1.10.287.1350">
    <property type="match status" value="1"/>
</dbReference>
<evidence type="ECO:0000256" key="1">
    <source>
        <dbReference type="ARBA" id="ARBA00022603"/>
    </source>
</evidence>
<evidence type="ECO:0000256" key="3">
    <source>
        <dbReference type="ARBA" id="ARBA00022691"/>
    </source>
</evidence>
<keyword evidence="1" id="KW-0489">Methyltransferase</keyword>
<dbReference type="Pfam" id="PF08100">
    <property type="entry name" value="Dimerisation"/>
    <property type="match status" value="1"/>
</dbReference>
<dbReference type="Proteomes" id="UP000075420">
    <property type="component" value="Unassembled WGS sequence"/>
</dbReference>
<name>A0A150PLF9_SORCE</name>
<dbReference type="AlphaFoldDB" id="A0A150PLF9"/>
<evidence type="ECO:0000256" key="4">
    <source>
        <dbReference type="PIRSR" id="PIRSR005739-1"/>
    </source>
</evidence>
<dbReference type="InterPro" id="IPR001077">
    <property type="entry name" value="COMT_C"/>
</dbReference>